<dbReference type="Gene3D" id="2.20.70.10">
    <property type="match status" value="1"/>
</dbReference>
<reference evidence="7" key="1">
    <citation type="submission" date="2023-06" db="EMBL/GenBank/DDBJ databases">
        <title>Reference genome for the Northern bat (Eptesicus nilssonii), a most northern bat species.</title>
        <authorList>
            <person name="Laine V.N."/>
            <person name="Pulliainen A.T."/>
            <person name="Lilley T.M."/>
        </authorList>
    </citation>
    <scope>NUCLEOTIDE SEQUENCE</scope>
    <source>
        <strain evidence="7">BLF_Eptnil</strain>
        <tissue evidence="7">Kidney</tissue>
    </source>
</reference>
<dbReference type="AlphaFoldDB" id="A0AA40I4S6"/>
<dbReference type="GO" id="GO:0005737">
    <property type="term" value="C:cytoplasm"/>
    <property type="evidence" value="ECO:0007669"/>
    <property type="project" value="UniProtKB-SubCell"/>
</dbReference>
<evidence type="ECO:0000256" key="2">
    <source>
        <dbReference type="ARBA" id="ARBA00004435"/>
    </source>
</evidence>
<protein>
    <submittedName>
        <fullName evidence="7">Uncharacterized protein</fullName>
    </submittedName>
</protein>
<keyword evidence="4" id="KW-0965">Cell junction</keyword>
<evidence type="ECO:0000256" key="5">
    <source>
        <dbReference type="ARBA" id="ARBA00022490"/>
    </source>
</evidence>
<keyword evidence="5" id="KW-0963">Cytoplasm</keyword>
<proteinExistence type="predicted"/>
<feature type="non-terminal residue" evidence="7">
    <location>
        <position position="122"/>
    </location>
</feature>
<keyword evidence="6" id="KW-0539">Nucleus</keyword>
<keyword evidence="4" id="KW-0796">Tight junction</keyword>
<evidence type="ECO:0000256" key="4">
    <source>
        <dbReference type="ARBA" id="ARBA00022427"/>
    </source>
</evidence>
<dbReference type="PANTHER" id="PTHR17616">
    <property type="entry name" value="YES-ASSOCIATED PROTEIN YAP1 FAMILY MEMBER"/>
    <property type="match status" value="1"/>
</dbReference>
<dbReference type="GO" id="GO:0035329">
    <property type="term" value="P:hippo signaling"/>
    <property type="evidence" value="ECO:0007669"/>
    <property type="project" value="TreeGrafter"/>
</dbReference>
<dbReference type="GO" id="GO:0045944">
    <property type="term" value="P:positive regulation of transcription by RNA polymerase II"/>
    <property type="evidence" value="ECO:0007669"/>
    <property type="project" value="TreeGrafter"/>
</dbReference>
<gene>
    <name evidence="7" type="ORF">QTO34_015808</name>
</gene>
<dbReference type="PANTHER" id="PTHR17616:SF12">
    <property type="entry name" value="WW DOMAIN-CONTAINING OXIDOREDUCTASE"/>
    <property type="match status" value="1"/>
</dbReference>
<name>A0AA40I4S6_CNENI</name>
<evidence type="ECO:0000256" key="1">
    <source>
        <dbReference type="ARBA" id="ARBA00004123"/>
    </source>
</evidence>
<keyword evidence="8" id="KW-1185">Reference proteome</keyword>
<dbReference type="GO" id="GO:0005634">
    <property type="term" value="C:nucleus"/>
    <property type="evidence" value="ECO:0007669"/>
    <property type="project" value="UniProtKB-SubCell"/>
</dbReference>
<dbReference type="EMBL" id="JAULJE010000005">
    <property type="protein sequence ID" value="KAK1343038.1"/>
    <property type="molecule type" value="Genomic_DNA"/>
</dbReference>
<evidence type="ECO:0000313" key="7">
    <source>
        <dbReference type="EMBL" id="KAK1343038.1"/>
    </source>
</evidence>
<evidence type="ECO:0000313" key="8">
    <source>
        <dbReference type="Proteomes" id="UP001177744"/>
    </source>
</evidence>
<dbReference type="GO" id="GO:0005923">
    <property type="term" value="C:bicellular tight junction"/>
    <property type="evidence" value="ECO:0007669"/>
    <property type="project" value="UniProtKB-SubCell"/>
</dbReference>
<dbReference type="InterPro" id="IPR051583">
    <property type="entry name" value="YAP1"/>
</dbReference>
<accession>A0AA40I4S6</accession>
<evidence type="ECO:0000256" key="3">
    <source>
        <dbReference type="ARBA" id="ARBA00004496"/>
    </source>
</evidence>
<evidence type="ECO:0000256" key="6">
    <source>
        <dbReference type="ARBA" id="ARBA00023242"/>
    </source>
</evidence>
<comment type="caution">
    <text evidence="7">The sequence shown here is derived from an EMBL/GenBank/DDBJ whole genome shotgun (WGS) entry which is preliminary data.</text>
</comment>
<organism evidence="7 8">
    <name type="scientific">Cnephaeus nilssonii</name>
    <name type="common">Northern bat</name>
    <name type="synonym">Eptesicus nilssonii</name>
    <dbReference type="NCBI Taxonomy" id="3371016"/>
    <lineage>
        <taxon>Eukaryota</taxon>
        <taxon>Metazoa</taxon>
        <taxon>Chordata</taxon>
        <taxon>Craniata</taxon>
        <taxon>Vertebrata</taxon>
        <taxon>Euteleostomi</taxon>
        <taxon>Mammalia</taxon>
        <taxon>Eutheria</taxon>
        <taxon>Laurasiatheria</taxon>
        <taxon>Chiroptera</taxon>
        <taxon>Yangochiroptera</taxon>
        <taxon>Vespertilionidae</taxon>
        <taxon>Cnephaeus</taxon>
    </lineage>
</organism>
<dbReference type="GO" id="GO:0003713">
    <property type="term" value="F:transcription coactivator activity"/>
    <property type="evidence" value="ECO:0007669"/>
    <property type="project" value="TreeGrafter"/>
</dbReference>
<dbReference type="Proteomes" id="UP001177744">
    <property type="component" value="Unassembled WGS sequence"/>
</dbReference>
<comment type="subcellular location">
    <subcellularLocation>
        <location evidence="2">Cell junction</location>
        <location evidence="2">Tight junction</location>
    </subcellularLocation>
    <subcellularLocation>
        <location evidence="3">Cytoplasm</location>
    </subcellularLocation>
    <subcellularLocation>
        <location evidence="1">Nucleus</location>
    </subcellularLocation>
</comment>
<sequence>MGKKSYGQRYFLNHIDQTTWQVPRKAMLIQINGLPRGASPMHEFVHWVSSINHKNETTTWLDPRLDPHFNMKQRIKGQTLNTGAVPWWSVRSQELGSQLASAVAVAGASPASMAALRSSEPR</sequence>